<organism evidence="5 6">
    <name type="scientific">Pontiella desulfatans</name>
    <dbReference type="NCBI Taxonomy" id="2750659"/>
    <lineage>
        <taxon>Bacteria</taxon>
        <taxon>Pseudomonadati</taxon>
        <taxon>Kiritimatiellota</taxon>
        <taxon>Kiritimatiellia</taxon>
        <taxon>Kiritimatiellales</taxon>
        <taxon>Pontiellaceae</taxon>
        <taxon>Pontiella</taxon>
    </lineage>
</organism>
<feature type="region of interest" description="Disordered" evidence="4">
    <location>
        <begin position="144"/>
        <end position="164"/>
    </location>
</feature>
<evidence type="ECO:0000256" key="1">
    <source>
        <dbReference type="ARBA" id="ARBA00022490"/>
    </source>
</evidence>
<evidence type="ECO:0000313" key="5">
    <source>
        <dbReference type="EMBL" id="VGO15586.1"/>
    </source>
</evidence>
<dbReference type="GO" id="GO:0070929">
    <property type="term" value="P:trans-translation"/>
    <property type="evidence" value="ECO:0007669"/>
    <property type="project" value="UniProtKB-UniRule"/>
</dbReference>
<proteinExistence type="inferred from homology"/>
<dbReference type="RefSeq" id="WP_136081137.1">
    <property type="nucleotide sequence ID" value="NZ_CAAHFG010000002.1"/>
</dbReference>
<evidence type="ECO:0000256" key="2">
    <source>
        <dbReference type="ARBA" id="ARBA00022884"/>
    </source>
</evidence>
<dbReference type="PANTHER" id="PTHR30308:SF2">
    <property type="entry name" value="SSRA-BINDING PROTEIN"/>
    <property type="match status" value="1"/>
</dbReference>
<evidence type="ECO:0000256" key="3">
    <source>
        <dbReference type="HAMAP-Rule" id="MF_00023"/>
    </source>
</evidence>
<comment type="similarity">
    <text evidence="3">Belongs to the SmpB family.</text>
</comment>
<dbReference type="InterPro" id="IPR023620">
    <property type="entry name" value="SmpB"/>
</dbReference>
<dbReference type="InterPro" id="IPR020081">
    <property type="entry name" value="SsrA-bd_prot_CS"/>
</dbReference>
<dbReference type="Gene3D" id="2.40.280.10">
    <property type="match status" value="1"/>
</dbReference>
<feature type="compositionally biased region" description="Basic and acidic residues" evidence="4">
    <location>
        <begin position="144"/>
        <end position="156"/>
    </location>
</feature>
<gene>
    <name evidence="3 5" type="primary">smpB</name>
    <name evidence="5" type="ORF">PDESU_04171</name>
</gene>
<dbReference type="HAMAP" id="MF_00023">
    <property type="entry name" value="SmpB"/>
    <property type="match status" value="1"/>
</dbReference>
<dbReference type="GO" id="GO:0005829">
    <property type="term" value="C:cytosol"/>
    <property type="evidence" value="ECO:0007669"/>
    <property type="project" value="TreeGrafter"/>
</dbReference>
<dbReference type="PROSITE" id="PS01317">
    <property type="entry name" value="SSRP"/>
    <property type="match status" value="1"/>
</dbReference>
<keyword evidence="2 3" id="KW-0694">RNA-binding</keyword>
<dbReference type="GO" id="GO:0003723">
    <property type="term" value="F:RNA binding"/>
    <property type="evidence" value="ECO:0007669"/>
    <property type="project" value="UniProtKB-UniRule"/>
</dbReference>
<evidence type="ECO:0000313" key="6">
    <source>
        <dbReference type="Proteomes" id="UP000366872"/>
    </source>
</evidence>
<dbReference type="NCBIfam" id="NF003843">
    <property type="entry name" value="PRK05422.1"/>
    <property type="match status" value="1"/>
</dbReference>
<dbReference type="AlphaFoldDB" id="A0A6C2U853"/>
<protein>
    <recommendedName>
        <fullName evidence="3">SsrA-binding protein</fullName>
    </recommendedName>
    <alternativeName>
        <fullName evidence="3">Small protein B</fullName>
    </alternativeName>
</protein>
<name>A0A6C2U853_PONDE</name>
<keyword evidence="6" id="KW-1185">Reference proteome</keyword>
<dbReference type="CDD" id="cd09294">
    <property type="entry name" value="SmpB"/>
    <property type="match status" value="1"/>
</dbReference>
<comment type="subcellular location">
    <subcellularLocation>
        <location evidence="3">Cytoplasm</location>
    </subcellularLocation>
    <text evidence="3">The tmRNA-SmpB complex associates with stalled 70S ribosomes.</text>
</comment>
<keyword evidence="1 3" id="KW-0963">Cytoplasm</keyword>
<dbReference type="Pfam" id="PF01668">
    <property type="entry name" value="SmpB"/>
    <property type="match status" value="1"/>
</dbReference>
<dbReference type="GO" id="GO:0070930">
    <property type="term" value="P:trans-translation-dependent protein tagging"/>
    <property type="evidence" value="ECO:0007669"/>
    <property type="project" value="TreeGrafter"/>
</dbReference>
<dbReference type="SUPFAM" id="SSF74982">
    <property type="entry name" value="Small protein B (SmpB)"/>
    <property type="match status" value="1"/>
</dbReference>
<evidence type="ECO:0000256" key="4">
    <source>
        <dbReference type="SAM" id="MobiDB-lite"/>
    </source>
</evidence>
<dbReference type="Proteomes" id="UP000366872">
    <property type="component" value="Unassembled WGS sequence"/>
</dbReference>
<dbReference type="NCBIfam" id="TIGR00086">
    <property type="entry name" value="smpB"/>
    <property type="match status" value="1"/>
</dbReference>
<accession>A0A6C2U853</accession>
<dbReference type="EMBL" id="CAAHFG010000002">
    <property type="protein sequence ID" value="VGO15586.1"/>
    <property type="molecule type" value="Genomic_DNA"/>
</dbReference>
<sequence length="164" mass="18676">MAGKNKKKKNDPGAGVLATNRKALRDFHILEKIEAGIVLSGTEVKSVKQGHVSIQEGYVQVDDHMEAYLVGCTIQPYDHGNIFNHDQTRARKLLLHRKEIERLYGKIREKGLTIVPLKVYLVRGKVKIRIGLAKGKNVVDKRETLKKRESDRDSQRAMRNHNSQ</sequence>
<dbReference type="InterPro" id="IPR000037">
    <property type="entry name" value="SsrA-bd_prot"/>
</dbReference>
<dbReference type="PANTHER" id="PTHR30308">
    <property type="entry name" value="TMRNA-BINDING COMPONENT OF TRANS-TRANSLATION TAGGING COMPLEX"/>
    <property type="match status" value="1"/>
</dbReference>
<comment type="function">
    <text evidence="3">Required for rescue of stalled ribosomes mediated by trans-translation. Binds to transfer-messenger RNA (tmRNA), required for stable association of tmRNA with ribosomes. tmRNA and SmpB together mimic tRNA shape, replacing the anticodon stem-loop with SmpB. tmRNA is encoded by the ssrA gene; the 2 termini fold to resemble tRNA(Ala) and it encodes a 'tag peptide', a short internal open reading frame. During trans-translation Ala-aminoacylated tmRNA acts like a tRNA, entering the A-site of stalled ribosomes, displacing the stalled mRNA. The ribosome then switches to translate the ORF on the tmRNA; the nascent peptide is terminated with the 'tag peptide' encoded by the tmRNA and targeted for degradation. The ribosome is freed to recommence translation, which seems to be the essential function of trans-translation.</text>
</comment>
<reference evidence="5 6" key="1">
    <citation type="submission" date="2019-04" db="EMBL/GenBank/DDBJ databases">
        <authorList>
            <person name="Van Vliet M D."/>
        </authorList>
    </citation>
    <scope>NUCLEOTIDE SEQUENCE [LARGE SCALE GENOMIC DNA]</scope>
    <source>
        <strain evidence="5 6">F1</strain>
    </source>
</reference>